<evidence type="ECO:0000313" key="3">
    <source>
        <dbReference type="Proteomes" id="UP000315400"/>
    </source>
</evidence>
<gene>
    <name evidence="2" type="ORF">FKY71_09060</name>
</gene>
<organism evidence="2 3">
    <name type="scientific">Spiribacter salinus</name>
    <dbReference type="NCBI Taxonomy" id="1335746"/>
    <lineage>
        <taxon>Bacteria</taxon>
        <taxon>Pseudomonadati</taxon>
        <taxon>Pseudomonadota</taxon>
        <taxon>Gammaproteobacteria</taxon>
        <taxon>Chromatiales</taxon>
        <taxon>Ectothiorhodospiraceae</taxon>
        <taxon>Spiribacter</taxon>
    </lineage>
</organism>
<comment type="caution">
    <text evidence="2">The sequence shown here is derived from an EMBL/GenBank/DDBJ whole genome shotgun (WGS) entry which is preliminary data.</text>
</comment>
<proteinExistence type="predicted"/>
<feature type="domain" description="N,N-dimethylformamidase alpha subunit" evidence="1">
    <location>
        <begin position="16"/>
        <end position="99"/>
    </location>
</feature>
<dbReference type="Proteomes" id="UP000315400">
    <property type="component" value="Unassembled WGS sequence"/>
</dbReference>
<protein>
    <recommendedName>
        <fullName evidence="1">N,N-dimethylformamidase alpha subunit domain-containing protein</fullName>
    </recommendedName>
</protein>
<dbReference type="Pfam" id="PF26354">
    <property type="entry name" value="DMF_alpha"/>
    <property type="match status" value="1"/>
</dbReference>
<dbReference type="InterPro" id="IPR058713">
    <property type="entry name" value="DMF_alpha_dom"/>
</dbReference>
<reference evidence="2 3" key="1">
    <citation type="submission" date="2019-06" db="EMBL/GenBank/DDBJ databases">
        <title>Metagenome assembled Genome of Spiribacter salinus SL48-SHIP from the microbial mat of Salt Lake 48 (Novosibirsk region, Russia).</title>
        <authorList>
            <person name="Shipova A."/>
            <person name="Rozanov A.S."/>
            <person name="Bryanskaya A.V."/>
            <person name="Peltek S.E."/>
        </authorList>
    </citation>
    <scope>NUCLEOTIDE SEQUENCE [LARGE SCALE GENOMIC DNA]</scope>
    <source>
        <strain evidence="2">SL48-SHIP-2</strain>
    </source>
</reference>
<sequence>MNQATPRFLAPYVDRHDLVEEFRANPLGPHSDALLHLLTVVRSVPTEGKYVLVEMEPDRDWMLATLPGERGQTPTPMPEYRFTSLQEAEWTVFRLRWQYWTGQELQP</sequence>
<dbReference type="AlphaFoldDB" id="A0A540VRI6"/>
<evidence type="ECO:0000259" key="1">
    <source>
        <dbReference type="Pfam" id="PF26354"/>
    </source>
</evidence>
<name>A0A540VRI6_9GAMM</name>
<accession>A0A540VRI6</accession>
<dbReference type="EMBL" id="VIFK01000069">
    <property type="protein sequence ID" value="TQE99348.1"/>
    <property type="molecule type" value="Genomic_DNA"/>
</dbReference>
<evidence type="ECO:0000313" key="2">
    <source>
        <dbReference type="EMBL" id="TQE99348.1"/>
    </source>
</evidence>